<dbReference type="InterPro" id="IPR020084">
    <property type="entry name" value="NUDIX_hydrolase_CS"/>
</dbReference>
<dbReference type="GO" id="GO:0016787">
    <property type="term" value="F:hydrolase activity"/>
    <property type="evidence" value="ECO:0007669"/>
    <property type="project" value="UniProtKB-KW"/>
</dbReference>
<organism evidence="4">
    <name type="scientific">Indivirus ILV1</name>
    <dbReference type="NCBI Taxonomy" id="1977633"/>
    <lineage>
        <taxon>Viruses</taxon>
        <taxon>Varidnaviria</taxon>
        <taxon>Bamfordvirae</taxon>
        <taxon>Nucleocytoviricota</taxon>
        <taxon>Megaviricetes</taxon>
        <taxon>Imitervirales</taxon>
        <taxon>Mimiviridae</taxon>
        <taxon>Klosneuvirinae</taxon>
        <taxon>Indivirus</taxon>
    </lineage>
</organism>
<keyword evidence="2" id="KW-0472">Membrane</keyword>
<name>A0A1V0SCV9_9VIRU</name>
<keyword evidence="2" id="KW-0812">Transmembrane</keyword>
<keyword evidence="2" id="KW-1133">Transmembrane helix</keyword>
<dbReference type="EMBL" id="KY684085">
    <property type="protein sequence ID" value="ARF09553.1"/>
    <property type="molecule type" value="Genomic_DNA"/>
</dbReference>
<dbReference type="Gene3D" id="3.90.79.10">
    <property type="entry name" value="Nucleoside Triphosphate Pyrophosphohydrolase"/>
    <property type="match status" value="1"/>
</dbReference>
<dbReference type="InterPro" id="IPR015797">
    <property type="entry name" value="NUDIX_hydrolase-like_dom_sf"/>
</dbReference>
<feature type="transmembrane region" description="Helical" evidence="2">
    <location>
        <begin position="12"/>
        <end position="32"/>
    </location>
</feature>
<dbReference type="PROSITE" id="PS00893">
    <property type="entry name" value="NUDIX_BOX"/>
    <property type="match status" value="1"/>
</dbReference>
<dbReference type="InterPro" id="IPR000086">
    <property type="entry name" value="NUDIX_hydrolase_dom"/>
</dbReference>
<protein>
    <submittedName>
        <fullName evidence="4">NUDIX hydrolase</fullName>
    </submittedName>
</protein>
<accession>A0A1V0SCV9</accession>
<evidence type="ECO:0000259" key="3">
    <source>
        <dbReference type="Pfam" id="PF00293"/>
    </source>
</evidence>
<keyword evidence="1 4" id="KW-0378">Hydrolase</keyword>
<proteinExistence type="predicted"/>
<dbReference type="Pfam" id="PF00293">
    <property type="entry name" value="NUDIX"/>
    <property type="match status" value="1"/>
</dbReference>
<dbReference type="SUPFAM" id="SSF55811">
    <property type="entry name" value="Nudix"/>
    <property type="match status" value="1"/>
</dbReference>
<sequence>MPILYPQINKKGFLCFAAAFTGIVMKTIVGLMHECRKQLFSNFYLVGIISALEKIPKESCLLYIGYTPGDMQIGVTGSCQIGESPKQAAVREIKEELGVNILPVDLKECSFEKMKRGYCTVYSLCIDNCAFTQLRCSELKKSGYDNKQNKIAVIIYGSNEKVKKLIEIAKPTDSTEKISYYASVPQPCALNVTSIIKNTKPTKQKKI</sequence>
<feature type="domain" description="Nudix hydrolase" evidence="3">
    <location>
        <begin position="72"/>
        <end position="106"/>
    </location>
</feature>
<evidence type="ECO:0000256" key="2">
    <source>
        <dbReference type="SAM" id="Phobius"/>
    </source>
</evidence>
<evidence type="ECO:0000256" key="1">
    <source>
        <dbReference type="ARBA" id="ARBA00022801"/>
    </source>
</evidence>
<reference evidence="4" key="1">
    <citation type="journal article" date="2017" name="Science">
        <title>Giant viruses with an expanded complement of translation system components.</title>
        <authorList>
            <person name="Schulz F."/>
            <person name="Yutin N."/>
            <person name="Ivanova N.N."/>
            <person name="Ortega D.R."/>
            <person name="Lee T.K."/>
            <person name="Vierheilig J."/>
            <person name="Daims H."/>
            <person name="Horn M."/>
            <person name="Wagner M."/>
            <person name="Jensen G.J."/>
            <person name="Kyrpides N.C."/>
            <person name="Koonin E.V."/>
            <person name="Woyke T."/>
        </authorList>
    </citation>
    <scope>NUCLEOTIDE SEQUENCE</scope>
    <source>
        <strain evidence="4">ILV1</strain>
    </source>
</reference>
<evidence type="ECO:0000313" key="4">
    <source>
        <dbReference type="EMBL" id="ARF09553.1"/>
    </source>
</evidence>
<gene>
    <name evidence="4" type="ORF">Indivirus_1_176</name>
</gene>